<evidence type="ECO:0000256" key="14">
    <source>
        <dbReference type="SAM" id="Phobius"/>
    </source>
</evidence>
<evidence type="ECO:0000256" key="1">
    <source>
        <dbReference type="ARBA" id="ARBA00004651"/>
    </source>
</evidence>
<dbReference type="HOGENOM" id="CLU_031784_0_1_11"/>
<feature type="transmembrane region" description="Helical" evidence="14">
    <location>
        <begin position="227"/>
        <end position="253"/>
    </location>
</feature>
<evidence type="ECO:0000313" key="16">
    <source>
        <dbReference type="Proteomes" id="UP000000333"/>
    </source>
</evidence>
<feature type="transmembrane region" description="Helical" evidence="14">
    <location>
        <begin position="147"/>
        <end position="168"/>
    </location>
</feature>
<comment type="function">
    <text evidence="10">The phosphoenolpyruvate-dependent sugar phosphotransferase system (sugar PTS), a major carbohydrate active transport system, catalyzes the phosphorylation of incoming sugar substrates concomitantly with their translocation across the cell membrane. The enzyme II UlaABC PTS system is involved in ascorbate transport.</text>
</comment>
<feature type="transmembrane region" description="Helical" evidence="14">
    <location>
        <begin position="350"/>
        <end position="369"/>
    </location>
</feature>
<comment type="subcellular location">
    <subcellularLocation>
        <location evidence="1">Cell membrane</location>
        <topology evidence="1">Multi-pass membrane protein</topology>
    </subcellularLocation>
</comment>
<keyword evidence="8 14" id="KW-1133">Transmembrane helix</keyword>
<keyword evidence="9 14" id="KW-0472">Membrane</keyword>
<evidence type="ECO:0000256" key="10">
    <source>
        <dbReference type="ARBA" id="ARBA00037387"/>
    </source>
</evidence>
<feature type="transmembrane region" description="Helical" evidence="14">
    <location>
        <begin position="290"/>
        <end position="309"/>
    </location>
</feature>
<evidence type="ECO:0000313" key="15">
    <source>
        <dbReference type="EMBL" id="ADK67189.1"/>
    </source>
</evidence>
<protein>
    <recommendedName>
        <fullName evidence="12">Ascorbate-specific PTS system EIIC component</fullName>
    </recommendedName>
    <alternativeName>
        <fullName evidence="13">Ascorbate-specific permease IIC component UlaA</fullName>
    </alternativeName>
</protein>
<feature type="transmembrane region" description="Helical" evidence="14">
    <location>
        <begin position="410"/>
        <end position="430"/>
    </location>
</feature>
<evidence type="ECO:0000256" key="13">
    <source>
        <dbReference type="ARBA" id="ARBA00042859"/>
    </source>
</evidence>
<keyword evidence="16" id="KW-1185">Reference proteome</keyword>
<dbReference type="NCBIfam" id="NF009553">
    <property type="entry name" value="PRK12997.1-5"/>
    <property type="match status" value="1"/>
</dbReference>
<keyword evidence="5" id="KW-0762">Sugar transport</keyword>
<dbReference type="AlphaFoldDB" id="E1QXS5"/>
<evidence type="ECO:0000256" key="8">
    <source>
        <dbReference type="ARBA" id="ARBA00022989"/>
    </source>
</evidence>
<gene>
    <name evidence="15" type="ordered locus">Olsu_0055</name>
</gene>
<dbReference type="STRING" id="633147.Olsu_0055"/>
<evidence type="ECO:0000256" key="4">
    <source>
        <dbReference type="ARBA" id="ARBA00022475"/>
    </source>
</evidence>
<comment type="subunit">
    <text evidence="2">Homodimer.</text>
</comment>
<feature type="transmembrane region" description="Helical" evidence="14">
    <location>
        <begin position="6"/>
        <end position="28"/>
    </location>
</feature>
<dbReference type="EMBL" id="CP002106">
    <property type="protein sequence ID" value="ADK67189.1"/>
    <property type="molecule type" value="Genomic_DNA"/>
</dbReference>
<dbReference type="GeneID" id="78511537"/>
<dbReference type="InterPro" id="IPR051562">
    <property type="entry name" value="Ascorbate-PTS_EIIC"/>
</dbReference>
<sequence length="490" mass="50878">MAVLDFIVNILSTPAILVGLLALIGLALQGKPVEDVTKGTIKTIVGFLVLSAGAAFLQSGSLLAFGELFNYAFNMQGVVPNNEAVVADALQNFGTSSAIIMALGMAFNIVLARFSRMPYIFLTGHHTLYMACMLAVILGGAGHLEGGALYLAGGCLLGLIMVLSPAYCQVTFRKVTGSDGVALGHFGGIGYWFAGVVGRLFANDPKRRSTEEISFPKRLVFLRDTTVSISITMMVFFLVVVGVAVAKGVLGIVPAGTDPASASALLEPYGLTVANVGALLNIGTETTTNWIVWSLTAGMSFAGGVYIILSGVRLIIGEIVPAFKGIADKLVPGAKPALDCPVAFTYAPNAVIIGFLSSFVGGIMGLLVLNGINAAIPVALILPGVVPHFFCGATAGVFGNAEGGLKGCIAGAFAHGLLITFLPMICMPVFNALGYVGTTFSDADFSWMGIVFGNVVNFAQGALLVAICVIVYILPIAYNFVAPKKEQATE</sequence>
<comment type="similarity">
    <text evidence="11">Belongs to the UlaA family.</text>
</comment>
<evidence type="ECO:0000256" key="2">
    <source>
        <dbReference type="ARBA" id="ARBA00011738"/>
    </source>
</evidence>
<dbReference type="GO" id="GO:0009401">
    <property type="term" value="P:phosphoenolpyruvate-dependent sugar phosphotransferase system"/>
    <property type="evidence" value="ECO:0007669"/>
    <property type="project" value="UniProtKB-KW"/>
</dbReference>
<evidence type="ECO:0000256" key="9">
    <source>
        <dbReference type="ARBA" id="ARBA00023136"/>
    </source>
</evidence>
<feature type="transmembrane region" description="Helical" evidence="14">
    <location>
        <begin position="375"/>
        <end position="398"/>
    </location>
</feature>
<evidence type="ECO:0000256" key="5">
    <source>
        <dbReference type="ARBA" id="ARBA00022597"/>
    </source>
</evidence>
<dbReference type="eggNOG" id="COG3037">
    <property type="taxonomic scope" value="Bacteria"/>
</dbReference>
<dbReference type="PATRIC" id="fig|633147.7.peg.1549"/>
<reference evidence="15 16" key="1">
    <citation type="journal article" date="2010" name="Stand. Genomic Sci.">
        <title>Complete genome sequence of Olsenella uli type strain (VPI D76D-27C).</title>
        <authorList>
            <person name="Goker M."/>
            <person name="Held B."/>
            <person name="Lucas S."/>
            <person name="Nolan M."/>
            <person name="Yasawong M."/>
            <person name="Glavina Del Rio T."/>
            <person name="Tice H."/>
            <person name="Cheng J.F."/>
            <person name="Bruce D."/>
            <person name="Detter J.C."/>
            <person name="Tapia R."/>
            <person name="Han C."/>
            <person name="Goodwin L."/>
            <person name="Pitluck S."/>
            <person name="Liolios K."/>
            <person name="Ivanova N."/>
            <person name="Mavromatis K."/>
            <person name="Mikhailova N."/>
            <person name="Pati A."/>
            <person name="Chen A."/>
            <person name="Palaniappan K."/>
            <person name="Land M."/>
            <person name="Hauser L."/>
            <person name="Chang Y.J."/>
            <person name="Jeffries C.D."/>
            <person name="Rohde M."/>
            <person name="Sikorski J."/>
            <person name="Pukall R."/>
            <person name="Woyke T."/>
            <person name="Bristow J."/>
            <person name="Eisen J.A."/>
            <person name="Markowitz V."/>
            <person name="Hugenholtz P."/>
            <person name="Kyrpides N.C."/>
            <person name="Klenk H.P."/>
            <person name="Lapidus A."/>
        </authorList>
    </citation>
    <scope>NUCLEOTIDE SEQUENCE [LARGE SCALE GENOMIC DNA]</scope>
    <source>
        <strain evidence="16">ATCC 49627 / DSM 7084 / CIP 109912 / JCM 12494 / NCIMB 702895 / VPI D76D-27C</strain>
    </source>
</reference>
<accession>E1QXS5</accession>
<keyword evidence="6" id="KW-0598">Phosphotransferase system</keyword>
<dbReference type="KEGG" id="ols:Olsu_0055"/>
<evidence type="ECO:0000256" key="3">
    <source>
        <dbReference type="ARBA" id="ARBA00022448"/>
    </source>
</evidence>
<dbReference type="Pfam" id="PF03611">
    <property type="entry name" value="EIIC-GAT"/>
    <property type="match status" value="1"/>
</dbReference>
<feature type="transmembrane region" description="Helical" evidence="14">
    <location>
        <begin position="93"/>
        <end position="112"/>
    </location>
</feature>
<evidence type="ECO:0000256" key="7">
    <source>
        <dbReference type="ARBA" id="ARBA00022692"/>
    </source>
</evidence>
<dbReference type="GO" id="GO:0005886">
    <property type="term" value="C:plasma membrane"/>
    <property type="evidence" value="ECO:0007669"/>
    <property type="project" value="UniProtKB-SubCell"/>
</dbReference>
<dbReference type="PANTHER" id="PTHR33843:SF4">
    <property type="entry name" value="ASCORBATE-SPECIFIC PTS SYSTEM EIIC COMPONENT"/>
    <property type="match status" value="1"/>
</dbReference>
<evidence type="ECO:0000256" key="11">
    <source>
        <dbReference type="ARBA" id="ARBA00038218"/>
    </source>
</evidence>
<organism evidence="15 16">
    <name type="scientific">Olsenella uli (strain ATCC 49627 / DSM 7084 / CCUG 31166 / CIP 109912 / JCM 12494 / LMG 11480 / NCIMB 702895 / VPI D76D-27C)</name>
    <name type="common">Lactobacillus uli</name>
    <dbReference type="NCBI Taxonomy" id="633147"/>
    <lineage>
        <taxon>Bacteria</taxon>
        <taxon>Bacillati</taxon>
        <taxon>Actinomycetota</taxon>
        <taxon>Coriobacteriia</taxon>
        <taxon>Coriobacteriales</taxon>
        <taxon>Atopobiaceae</taxon>
        <taxon>Olsenella</taxon>
    </lineage>
</organism>
<feature type="transmembrane region" description="Helical" evidence="14">
    <location>
        <begin position="265"/>
        <end position="284"/>
    </location>
</feature>
<feature type="transmembrane region" description="Helical" evidence="14">
    <location>
        <begin position="119"/>
        <end position="141"/>
    </location>
</feature>
<feature type="transmembrane region" description="Helical" evidence="14">
    <location>
        <begin position="180"/>
        <end position="202"/>
    </location>
</feature>
<keyword evidence="7 14" id="KW-0812">Transmembrane</keyword>
<dbReference type="RefSeq" id="WP_013250941.1">
    <property type="nucleotide sequence ID" value="NC_014363.1"/>
</dbReference>
<dbReference type="OrthoDB" id="9796178at2"/>
<feature type="transmembrane region" description="Helical" evidence="14">
    <location>
        <begin position="450"/>
        <end position="474"/>
    </location>
</feature>
<evidence type="ECO:0000256" key="12">
    <source>
        <dbReference type="ARBA" id="ARBA00039702"/>
    </source>
</evidence>
<dbReference type="Proteomes" id="UP000000333">
    <property type="component" value="Chromosome"/>
</dbReference>
<proteinExistence type="inferred from homology"/>
<keyword evidence="4" id="KW-1003">Cell membrane</keyword>
<dbReference type="InterPro" id="IPR004703">
    <property type="entry name" value="PTS_sugar-sp_permease"/>
</dbReference>
<evidence type="ECO:0000256" key="6">
    <source>
        <dbReference type="ARBA" id="ARBA00022683"/>
    </source>
</evidence>
<name>E1QXS5_OLSUV</name>
<dbReference type="PANTHER" id="PTHR33843">
    <property type="entry name" value="ASCORBATE-SPECIFIC PTS SYSTEM EIIC COMPONENT"/>
    <property type="match status" value="1"/>
</dbReference>
<keyword evidence="3" id="KW-0813">Transport</keyword>
<feature type="transmembrane region" description="Helical" evidence="14">
    <location>
        <begin position="40"/>
        <end position="73"/>
    </location>
</feature>